<dbReference type="SUPFAM" id="SSF53448">
    <property type="entry name" value="Nucleotide-diphospho-sugar transferases"/>
    <property type="match status" value="1"/>
</dbReference>
<dbReference type="GO" id="GO:0003983">
    <property type="term" value="F:UTP:glucose-1-phosphate uridylyltransferase activity"/>
    <property type="evidence" value="ECO:0007669"/>
    <property type="project" value="UniProtKB-EC"/>
</dbReference>
<protein>
    <recommendedName>
        <fullName evidence="3">UTP--glucose-1-phosphate uridylyltransferase</fullName>
        <ecNumber evidence="2">2.7.7.9</ecNumber>
    </recommendedName>
    <alternativeName>
        <fullName evidence="6">Alpha-D-glucosyl-1-phosphate uridylyltransferase</fullName>
    </alternativeName>
    <alternativeName>
        <fullName evidence="7">UDP-glucose pyrophosphorylase</fullName>
    </alternativeName>
    <alternativeName>
        <fullName evidence="8">Uridine diphosphoglucose pyrophosphorylase</fullName>
    </alternativeName>
</protein>
<evidence type="ECO:0000256" key="9">
    <source>
        <dbReference type="ARBA" id="ARBA00048128"/>
    </source>
</evidence>
<dbReference type="EC" id="2.7.7.9" evidence="2"/>
<dbReference type="Proteomes" id="UP000187735">
    <property type="component" value="Chromosome"/>
</dbReference>
<reference evidence="11 12" key="1">
    <citation type="journal article" date="2016" name="Front. Microbiol.">
        <title>Fuerstia marisgermanicae gen. nov., sp. nov., an Unusual Member of the Phylum Planctomycetes from the German Wadden Sea.</title>
        <authorList>
            <person name="Kohn T."/>
            <person name="Heuer A."/>
            <person name="Jogler M."/>
            <person name="Vollmers J."/>
            <person name="Boedeker C."/>
            <person name="Bunk B."/>
            <person name="Rast P."/>
            <person name="Borchert D."/>
            <person name="Glockner I."/>
            <person name="Freese H.M."/>
            <person name="Klenk H.P."/>
            <person name="Overmann J."/>
            <person name="Kaster A.K."/>
            <person name="Rohde M."/>
            <person name="Wiegand S."/>
            <person name="Jogler C."/>
        </authorList>
    </citation>
    <scope>NUCLEOTIDE SEQUENCE [LARGE SCALE GENOMIC DNA]</scope>
    <source>
        <strain evidence="11 12">NH11</strain>
    </source>
</reference>
<dbReference type="OrthoDB" id="9803871at2"/>
<gene>
    <name evidence="11" type="primary">gtaB</name>
    <name evidence="11" type="ORF">Fuma_00678</name>
</gene>
<evidence type="ECO:0000256" key="5">
    <source>
        <dbReference type="ARBA" id="ARBA00022695"/>
    </source>
</evidence>
<sequence>MKIRKAVITAAGEYHSNLPLQSVVDRDGVPGTALRRTLDEVVDAGIDEIAIIVRPGQSAPYLSAAGSHASRLVFFEQDNPRGYGDAILRANDFVGDEAFLHLVSDHLYVSRDEKSCAAQLCEVAKQHECSVSAIQATRENEIIYFGTVGGTPVAQQDNLYEVATVVEKPTPTVAEQELVVAGQRAGYYLCLFGMHVLTPTVLKLLQKNLDSATADQSVDLSTSLAQLAQTERYLAFEVDGSRHNISYKYGLLLAQLAISLGGIDRDLVLTELVALLAEK</sequence>
<accession>A0A1P8WAI5</accession>
<evidence type="ECO:0000256" key="6">
    <source>
        <dbReference type="ARBA" id="ARBA00031455"/>
    </source>
</evidence>
<evidence type="ECO:0000256" key="2">
    <source>
        <dbReference type="ARBA" id="ARBA00012415"/>
    </source>
</evidence>
<evidence type="ECO:0000256" key="8">
    <source>
        <dbReference type="ARBA" id="ARBA00032341"/>
    </source>
</evidence>
<dbReference type="Pfam" id="PF00483">
    <property type="entry name" value="NTP_transferase"/>
    <property type="match status" value="1"/>
</dbReference>
<dbReference type="InterPro" id="IPR005835">
    <property type="entry name" value="NTP_transferase_dom"/>
</dbReference>
<feature type="domain" description="Nucleotidyl transferase" evidence="10">
    <location>
        <begin position="36"/>
        <end position="217"/>
    </location>
</feature>
<keyword evidence="5 11" id="KW-0548">Nucleotidyltransferase</keyword>
<comment type="similarity">
    <text evidence="1">Belongs to the UDPGP type 2 family.</text>
</comment>
<dbReference type="GO" id="GO:0006011">
    <property type="term" value="P:UDP-alpha-D-glucose metabolic process"/>
    <property type="evidence" value="ECO:0007669"/>
    <property type="project" value="InterPro"/>
</dbReference>
<dbReference type="Gene3D" id="3.90.550.10">
    <property type="entry name" value="Spore Coat Polysaccharide Biosynthesis Protein SpsA, Chain A"/>
    <property type="match status" value="1"/>
</dbReference>
<organism evidence="11 12">
    <name type="scientific">Fuerstiella marisgermanici</name>
    <dbReference type="NCBI Taxonomy" id="1891926"/>
    <lineage>
        <taxon>Bacteria</taxon>
        <taxon>Pseudomonadati</taxon>
        <taxon>Planctomycetota</taxon>
        <taxon>Planctomycetia</taxon>
        <taxon>Planctomycetales</taxon>
        <taxon>Planctomycetaceae</taxon>
        <taxon>Fuerstiella</taxon>
    </lineage>
</organism>
<evidence type="ECO:0000313" key="12">
    <source>
        <dbReference type="Proteomes" id="UP000187735"/>
    </source>
</evidence>
<proteinExistence type="inferred from homology"/>
<evidence type="ECO:0000256" key="4">
    <source>
        <dbReference type="ARBA" id="ARBA00022679"/>
    </source>
</evidence>
<evidence type="ECO:0000256" key="3">
    <source>
        <dbReference type="ARBA" id="ARBA00019048"/>
    </source>
</evidence>
<evidence type="ECO:0000313" key="11">
    <source>
        <dbReference type="EMBL" id="APZ91092.1"/>
    </source>
</evidence>
<comment type="catalytic activity">
    <reaction evidence="9">
        <text>alpha-D-glucose 1-phosphate + UTP + H(+) = UDP-alpha-D-glucose + diphosphate</text>
        <dbReference type="Rhea" id="RHEA:19889"/>
        <dbReference type="ChEBI" id="CHEBI:15378"/>
        <dbReference type="ChEBI" id="CHEBI:33019"/>
        <dbReference type="ChEBI" id="CHEBI:46398"/>
        <dbReference type="ChEBI" id="CHEBI:58601"/>
        <dbReference type="ChEBI" id="CHEBI:58885"/>
        <dbReference type="EC" id="2.7.7.9"/>
    </reaction>
</comment>
<dbReference type="AlphaFoldDB" id="A0A1P8WAI5"/>
<keyword evidence="12" id="KW-1185">Reference proteome</keyword>
<dbReference type="InterPro" id="IPR029044">
    <property type="entry name" value="Nucleotide-diphossugar_trans"/>
</dbReference>
<dbReference type="PANTHER" id="PTHR43197:SF1">
    <property type="entry name" value="UTP--GLUCOSE-1-PHOSPHATE URIDYLYLTRANSFERASE"/>
    <property type="match status" value="1"/>
</dbReference>
<dbReference type="KEGG" id="fmr:Fuma_00678"/>
<dbReference type="STRING" id="1891926.Fuma_00678"/>
<evidence type="ECO:0000256" key="1">
    <source>
        <dbReference type="ARBA" id="ARBA00006890"/>
    </source>
</evidence>
<keyword evidence="4 11" id="KW-0808">Transferase</keyword>
<name>A0A1P8WAI5_9PLAN</name>
<evidence type="ECO:0000256" key="7">
    <source>
        <dbReference type="ARBA" id="ARBA00031959"/>
    </source>
</evidence>
<dbReference type="RefSeq" id="WP_077022901.1">
    <property type="nucleotide sequence ID" value="NZ_CP017641.1"/>
</dbReference>
<dbReference type="PANTHER" id="PTHR43197">
    <property type="entry name" value="UTP--GLUCOSE-1-PHOSPHATE URIDYLYLTRANSFERASE"/>
    <property type="match status" value="1"/>
</dbReference>
<dbReference type="EMBL" id="CP017641">
    <property type="protein sequence ID" value="APZ91092.1"/>
    <property type="molecule type" value="Genomic_DNA"/>
</dbReference>
<dbReference type="InterPro" id="IPR005771">
    <property type="entry name" value="GalU_uridylyltTrfase_bac/arc"/>
</dbReference>
<evidence type="ECO:0000259" key="10">
    <source>
        <dbReference type="Pfam" id="PF00483"/>
    </source>
</evidence>